<dbReference type="Pfam" id="PF26177">
    <property type="entry name" value="zf_C2H2_17_1st"/>
    <property type="match status" value="1"/>
</dbReference>
<reference evidence="4 5" key="1">
    <citation type="submission" date="2015-01" db="EMBL/GenBank/DDBJ databases">
        <title>The Genome Sequence of Exophiala sideris CBS121828.</title>
        <authorList>
            <consortium name="The Broad Institute Genomics Platform"/>
            <person name="Cuomo C."/>
            <person name="de Hoog S."/>
            <person name="Gorbushina A."/>
            <person name="Stielow B."/>
            <person name="Teixiera M."/>
            <person name="Abouelleil A."/>
            <person name="Chapman S.B."/>
            <person name="Priest M."/>
            <person name="Young S.K."/>
            <person name="Wortman J."/>
            <person name="Nusbaum C."/>
            <person name="Birren B."/>
        </authorList>
    </citation>
    <scope>NUCLEOTIDE SEQUENCE [LARGE SCALE GENOMIC DNA]</scope>
    <source>
        <strain evidence="4 5">CBS 121828</strain>
    </source>
</reference>
<dbReference type="InterPro" id="IPR059095">
    <property type="entry name" value="Znf_C2H2_17_2nd"/>
</dbReference>
<dbReference type="AlphaFoldDB" id="A0A0D1Z996"/>
<feature type="region of interest" description="Disordered" evidence="1">
    <location>
        <begin position="389"/>
        <end position="430"/>
    </location>
</feature>
<dbReference type="Pfam" id="PF26176">
    <property type="entry name" value="zf_C2H2_17_2"/>
    <property type="match status" value="1"/>
</dbReference>
<proteinExistence type="predicted"/>
<accession>A0A0D1Z996</accession>
<feature type="compositionally biased region" description="Basic and acidic residues" evidence="1">
    <location>
        <begin position="389"/>
        <end position="405"/>
    </location>
</feature>
<name>A0A0D1Z996_9EURO</name>
<dbReference type="Gene3D" id="3.30.160.60">
    <property type="entry name" value="Classic Zinc Finger"/>
    <property type="match status" value="1"/>
</dbReference>
<dbReference type="STRING" id="1016849.A0A0D1Z996"/>
<gene>
    <name evidence="4" type="ORF">PV11_05371</name>
</gene>
<evidence type="ECO:0000259" key="3">
    <source>
        <dbReference type="Pfam" id="PF26177"/>
    </source>
</evidence>
<evidence type="ECO:0000259" key="2">
    <source>
        <dbReference type="Pfam" id="PF26176"/>
    </source>
</evidence>
<dbReference type="OrthoDB" id="5062908at2759"/>
<dbReference type="HOGENOM" id="CLU_603511_0_0_1"/>
<sequence length="497" mass="56524">MQSKPGQNGLRQARNQGSRSSVPRNTNMSYQEPMAFGYSHRDDDFAHPNFSLVSSSTGSRRYAASESSDMSSGFYSGNDDYSLPTSSAMVYSTLSVSDNNYAVPMTSSLSGFNTDLTSQFLADDALLVHDNAATNYMSSLYPGQDSYQEIMNPGYMPMEVPMYNSGTMNSHYPTDIAWPLTPPPEDYVQEVLPHHFMSAEYFQDEHCQMDKDVSSYDSNDMSRSSSCSLPRRNLIQPRPIRSASERSDYTGEHNNYPMEIRMPRDESQGDRVKARSDPLYEARPSKDGWYHCPMYKETKCIHKPTKQKCIYNKYLDSHLKPYRCKFATERGECEDARFSSNACLFRHEREAHGLHNHGLNPFMCKFRDCERSRDGNGFPRRWNQRDHMKRVHDYVEDDSPKERTTATDQPKRRKVPAVPSSAPMRRSGSSAYSKAQVMAGASVTPQYYAVNEARYNAPSMYLAQMMTCALDDVQFAPTRTVSRTSRTLPSRSKGYPG</sequence>
<evidence type="ECO:0000313" key="4">
    <source>
        <dbReference type="EMBL" id="KIV83338.1"/>
    </source>
</evidence>
<dbReference type="InterPro" id="IPR059009">
    <property type="entry name" value="Znf_C2H2_17_1st"/>
</dbReference>
<evidence type="ECO:0000313" key="5">
    <source>
        <dbReference type="Proteomes" id="UP000053599"/>
    </source>
</evidence>
<feature type="domain" description="C2H2-domain containing protein second zinc finger" evidence="2">
    <location>
        <begin position="361"/>
        <end position="392"/>
    </location>
</feature>
<organism evidence="4 5">
    <name type="scientific">Exophiala sideris</name>
    <dbReference type="NCBI Taxonomy" id="1016849"/>
    <lineage>
        <taxon>Eukaryota</taxon>
        <taxon>Fungi</taxon>
        <taxon>Dikarya</taxon>
        <taxon>Ascomycota</taxon>
        <taxon>Pezizomycotina</taxon>
        <taxon>Eurotiomycetes</taxon>
        <taxon>Chaetothyriomycetidae</taxon>
        <taxon>Chaetothyriales</taxon>
        <taxon>Herpotrichiellaceae</taxon>
        <taxon>Exophiala</taxon>
    </lineage>
</organism>
<dbReference type="EMBL" id="KN846952">
    <property type="protein sequence ID" value="KIV83338.1"/>
    <property type="molecule type" value="Genomic_DNA"/>
</dbReference>
<feature type="domain" description="C2H2-domain containing protein first zinc finger" evidence="3">
    <location>
        <begin position="320"/>
        <end position="353"/>
    </location>
</feature>
<protein>
    <submittedName>
        <fullName evidence="4">Uncharacterized protein</fullName>
    </submittedName>
</protein>
<dbReference type="Proteomes" id="UP000053599">
    <property type="component" value="Unassembled WGS sequence"/>
</dbReference>
<evidence type="ECO:0000256" key="1">
    <source>
        <dbReference type="SAM" id="MobiDB-lite"/>
    </source>
</evidence>
<feature type="region of interest" description="Disordered" evidence="1">
    <location>
        <begin position="1"/>
        <end position="33"/>
    </location>
</feature>
<feature type="compositionally biased region" description="Polar residues" evidence="1">
    <location>
        <begin position="1"/>
        <end position="30"/>
    </location>
</feature>